<gene>
    <name evidence="1" type="primary">ORF27082</name>
</gene>
<dbReference type="AlphaFoldDB" id="A0A0B6YJ05"/>
<sequence>ESYHFHVCVCVYITLHTTPELLFITNFYCPNIKRPNCRKVSLSESNNIIVGDFNSH</sequence>
<organism evidence="1">
    <name type="scientific">Arion vulgaris</name>
    <dbReference type="NCBI Taxonomy" id="1028688"/>
    <lineage>
        <taxon>Eukaryota</taxon>
        <taxon>Metazoa</taxon>
        <taxon>Spiralia</taxon>
        <taxon>Lophotrochozoa</taxon>
        <taxon>Mollusca</taxon>
        <taxon>Gastropoda</taxon>
        <taxon>Heterobranchia</taxon>
        <taxon>Euthyneura</taxon>
        <taxon>Panpulmonata</taxon>
        <taxon>Eupulmonata</taxon>
        <taxon>Stylommatophora</taxon>
        <taxon>Helicina</taxon>
        <taxon>Arionoidea</taxon>
        <taxon>Arionidae</taxon>
        <taxon>Arion</taxon>
    </lineage>
</organism>
<evidence type="ECO:0008006" key="2">
    <source>
        <dbReference type="Google" id="ProtNLM"/>
    </source>
</evidence>
<reference evidence="1" key="1">
    <citation type="submission" date="2014-12" db="EMBL/GenBank/DDBJ databases">
        <title>Insight into the proteome of Arion vulgaris.</title>
        <authorList>
            <person name="Aradska J."/>
            <person name="Bulat T."/>
            <person name="Smidak R."/>
            <person name="Sarate P."/>
            <person name="Gangsoo J."/>
            <person name="Sialana F."/>
            <person name="Bilban M."/>
            <person name="Lubec G."/>
        </authorList>
    </citation>
    <scope>NUCLEOTIDE SEQUENCE</scope>
    <source>
        <tissue evidence="1">Skin</tissue>
    </source>
</reference>
<accession>A0A0B6YJ05</accession>
<proteinExistence type="predicted"/>
<protein>
    <recommendedName>
        <fullName evidence="2">Endonuclease/exonuclease/phosphatase domain-containing protein</fullName>
    </recommendedName>
</protein>
<evidence type="ECO:0000313" key="1">
    <source>
        <dbReference type="EMBL" id="CEK56208.1"/>
    </source>
</evidence>
<dbReference type="EMBL" id="HACG01009343">
    <property type="protein sequence ID" value="CEK56208.1"/>
    <property type="molecule type" value="Transcribed_RNA"/>
</dbReference>
<feature type="non-terminal residue" evidence="1">
    <location>
        <position position="1"/>
    </location>
</feature>
<name>A0A0B6YJ05_9EUPU</name>